<dbReference type="NCBIfam" id="NF004351">
    <property type="entry name" value="PRK05731.1-4"/>
    <property type="match status" value="1"/>
</dbReference>
<keyword evidence="1" id="KW-0784">Thiamine biosynthesis</keyword>
<dbReference type="InterPro" id="IPR006283">
    <property type="entry name" value="ThiL-like"/>
</dbReference>
<dbReference type="EC" id="2.7.4.16" evidence="1"/>
<dbReference type="NCBIfam" id="TIGR01379">
    <property type="entry name" value="thiL"/>
    <property type="match status" value="1"/>
</dbReference>
<dbReference type="InterPro" id="IPR016188">
    <property type="entry name" value="PurM-like_N"/>
</dbReference>
<dbReference type="RefSeq" id="WP_093251692.1">
    <property type="nucleotide sequence ID" value="NZ_FNGP01000003.1"/>
</dbReference>
<keyword evidence="1" id="KW-0479">Metal-binding</keyword>
<keyword evidence="1 4" id="KW-0418">Kinase</keyword>
<dbReference type="GO" id="GO:0009030">
    <property type="term" value="F:thiamine-phosphate kinase activity"/>
    <property type="evidence" value="ECO:0007669"/>
    <property type="project" value="UniProtKB-UniRule"/>
</dbReference>
<evidence type="ECO:0000313" key="5">
    <source>
        <dbReference type="Proteomes" id="UP000199475"/>
    </source>
</evidence>
<feature type="binding site" evidence="1">
    <location>
        <position position="120"/>
    </location>
    <ligand>
        <name>Mg(2+)</name>
        <dbReference type="ChEBI" id="CHEBI:18420"/>
        <label>1</label>
    </ligand>
</feature>
<dbReference type="GO" id="GO:0009229">
    <property type="term" value="P:thiamine diphosphate biosynthetic process"/>
    <property type="evidence" value="ECO:0007669"/>
    <property type="project" value="UniProtKB-UniRule"/>
</dbReference>
<keyword evidence="5" id="KW-1185">Reference proteome</keyword>
<dbReference type="PIRSF" id="PIRSF005303">
    <property type="entry name" value="Thiam_monoph_kin"/>
    <property type="match status" value="1"/>
</dbReference>
<comment type="catalytic activity">
    <reaction evidence="1">
        <text>thiamine phosphate + ATP = thiamine diphosphate + ADP</text>
        <dbReference type="Rhea" id="RHEA:15913"/>
        <dbReference type="ChEBI" id="CHEBI:30616"/>
        <dbReference type="ChEBI" id="CHEBI:37575"/>
        <dbReference type="ChEBI" id="CHEBI:58937"/>
        <dbReference type="ChEBI" id="CHEBI:456216"/>
        <dbReference type="EC" id="2.7.4.16"/>
    </reaction>
</comment>
<feature type="binding site" evidence="1">
    <location>
        <position position="28"/>
    </location>
    <ligand>
        <name>Mg(2+)</name>
        <dbReference type="ChEBI" id="CHEBI:18420"/>
        <label>4</label>
    </ligand>
</feature>
<feature type="binding site" evidence="1">
    <location>
        <position position="41"/>
    </location>
    <ligand>
        <name>Mg(2+)</name>
        <dbReference type="ChEBI" id="CHEBI:18420"/>
        <label>4</label>
    </ligand>
</feature>
<dbReference type="PANTHER" id="PTHR30270">
    <property type="entry name" value="THIAMINE-MONOPHOSPHATE KINASE"/>
    <property type="match status" value="1"/>
</dbReference>
<evidence type="ECO:0000256" key="1">
    <source>
        <dbReference type="HAMAP-Rule" id="MF_02128"/>
    </source>
</evidence>
<dbReference type="InterPro" id="IPR036921">
    <property type="entry name" value="PurM-like_N_sf"/>
</dbReference>
<accession>A0A1G9L6H8</accession>
<keyword evidence="1" id="KW-0547">Nucleotide-binding</keyword>
<feature type="binding site" evidence="1">
    <location>
        <position position="43"/>
    </location>
    <ligand>
        <name>Mg(2+)</name>
        <dbReference type="ChEBI" id="CHEBI:18420"/>
        <label>2</label>
    </ligand>
</feature>
<organism evidence="4 5">
    <name type="scientific">Tessaracoccus oleiagri</name>
    <dbReference type="NCBI Taxonomy" id="686624"/>
    <lineage>
        <taxon>Bacteria</taxon>
        <taxon>Bacillati</taxon>
        <taxon>Actinomycetota</taxon>
        <taxon>Actinomycetes</taxon>
        <taxon>Propionibacteriales</taxon>
        <taxon>Propionibacteriaceae</taxon>
        <taxon>Tessaracoccus</taxon>
    </lineage>
</organism>
<feature type="binding site" evidence="1">
    <location>
        <begin position="119"/>
        <end position="120"/>
    </location>
    <ligand>
        <name>ATP</name>
        <dbReference type="ChEBI" id="CHEBI:30616"/>
    </ligand>
</feature>
<dbReference type="Pfam" id="PF00586">
    <property type="entry name" value="AIRS"/>
    <property type="match status" value="1"/>
</dbReference>
<feature type="binding site" evidence="1">
    <location>
        <position position="50"/>
    </location>
    <ligand>
        <name>substrate</name>
    </ligand>
</feature>
<dbReference type="HAMAP" id="MF_02128">
    <property type="entry name" value="TMP_kinase"/>
    <property type="match status" value="1"/>
</dbReference>
<feature type="binding site" evidence="1">
    <location>
        <position position="72"/>
    </location>
    <ligand>
        <name>Mg(2+)</name>
        <dbReference type="ChEBI" id="CHEBI:18420"/>
        <label>3</label>
    </ligand>
</feature>
<evidence type="ECO:0000313" key="4">
    <source>
        <dbReference type="EMBL" id="SDL57589.1"/>
    </source>
</evidence>
<keyword evidence="1" id="KW-0460">Magnesium</keyword>
<dbReference type="GO" id="GO:0005524">
    <property type="term" value="F:ATP binding"/>
    <property type="evidence" value="ECO:0007669"/>
    <property type="project" value="UniProtKB-UniRule"/>
</dbReference>
<feature type="binding site" evidence="1">
    <location>
        <position position="209"/>
    </location>
    <ligand>
        <name>ATP</name>
        <dbReference type="ChEBI" id="CHEBI:30616"/>
    </ligand>
</feature>
<dbReference type="Pfam" id="PF02769">
    <property type="entry name" value="AIRS_C"/>
    <property type="match status" value="1"/>
</dbReference>
<dbReference type="InterPro" id="IPR010918">
    <property type="entry name" value="PurM-like_C_dom"/>
</dbReference>
<dbReference type="UniPathway" id="UPA00060">
    <property type="reaction ID" value="UER00142"/>
</dbReference>
<dbReference type="PANTHER" id="PTHR30270:SF0">
    <property type="entry name" value="THIAMINE-MONOPHOSPHATE KINASE"/>
    <property type="match status" value="1"/>
</dbReference>
<dbReference type="Gene3D" id="3.30.1330.10">
    <property type="entry name" value="PurM-like, N-terminal domain"/>
    <property type="match status" value="1"/>
</dbReference>
<dbReference type="EMBL" id="FNGP01000003">
    <property type="protein sequence ID" value="SDL57589.1"/>
    <property type="molecule type" value="Genomic_DNA"/>
</dbReference>
<name>A0A1G9L6H8_9ACTN</name>
<feature type="binding site" evidence="1">
    <location>
        <position position="72"/>
    </location>
    <ligand>
        <name>Mg(2+)</name>
        <dbReference type="ChEBI" id="CHEBI:18420"/>
        <label>2</label>
    </ligand>
</feature>
<evidence type="ECO:0000259" key="2">
    <source>
        <dbReference type="Pfam" id="PF00586"/>
    </source>
</evidence>
<evidence type="ECO:0000259" key="3">
    <source>
        <dbReference type="Pfam" id="PF02769"/>
    </source>
</evidence>
<comment type="similarity">
    <text evidence="1">Belongs to the thiamine-monophosphate kinase family.</text>
</comment>
<comment type="pathway">
    <text evidence="1">Cofactor biosynthesis; thiamine diphosphate biosynthesis; thiamine diphosphate from thiamine phosphate: step 1/1.</text>
</comment>
<feature type="binding site" evidence="1">
    <location>
        <position position="302"/>
    </location>
    <ligand>
        <name>substrate</name>
    </ligand>
</feature>
<feature type="binding site" evidence="1">
    <location>
        <position position="43"/>
    </location>
    <ligand>
        <name>Mg(2+)</name>
        <dbReference type="ChEBI" id="CHEBI:18420"/>
        <label>1</label>
    </ligand>
</feature>
<feature type="binding site" evidence="1">
    <location>
        <position position="260"/>
    </location>
    <ligand>
        <name>substrate</name>
    </ligand>
</feature>
<dbReference type="Proteomes" id="UP000199475">
    <property type="component" value="Unassembled WGS sequence"/>
</dbReference>
<comment type="miscellaneous">
    <text evidence="1">Reaction mechanism of ThiL seems to utilize a direct, inline transfer of the gamma-phosphate of ATP to TMP rather than a phosphorylated enzyme intermediate.</text>
</comment>
<keyword evidence="1" id="KW-0808">Transferase</keyword>
<feature type="binding site" evidence="1">
    <location>
        <position position="210"/>
    </location>
    <ligand>
        <name>Mg(2+)</name>
        <dbReference type="ChEBI" id="CHEBI:18420"/>
        <label>5</label>
    </ligand>
</feature>
<dbReference type="InterPro" id="IPR036676">
    <property type="entry name" value="PurM-like_C_sf"/>
</dbReference>
<feature type="binding site" evidence="1">
    <location>
        <position position="72"/>
    </location>
    <ligand>
        <name>Mg(2+)</name>
        <dbReference type="ChEBI" id="CHEBI:18420"/>
        <label>4</label>
    </ligand>
</feature>
<dbReference type="SUPFAM" id="SSF56042">
    <property type="entry name" value="PurM C-terminal domain-like"/>
    <property type="match status" value="1"/>
</dbReference>
<feature type="binding site" evidence="1">
    <location>
        <position position="28"/>
    </location>
    <ligand>
        <name>Mg(2+)</name>
        <dbReference type="ChEBI" id="CHEBI:18420"/>
        <label>3</label>
    </ligand>
</feature>
<dbReference type="GO" id="GO:0009228">
    <property type="term" value="P:thiamine biosynthetic process"/>
    <property type="evidence" value="ECO:0007669"/>
    <property type="project" value="UniProtKB-KW"/>
</dbReference>
<feature type="domain" description="PurM-like N-terminal" evidence="2">
    <location>
        <begin position="26"/>
        <end position="135"/>
    </location>
</feature>
<comment type="caution">
    <text evidence="1">Lacks conserved residue(s) required for the propagation of feature annotation.</text>
</comment>
<reference evidence="4 5" key="1">
    <citation type="submission" date="2016-10" db="EMBL/GenBank/DDBJ databases">
        <authorList>
            <person name="de Groot N.N."/>
        </authorList>
    </citation>
    <scope>NUCLEOTIDE SEQUENCE [LARGE SCALE GENOMIC DNA]</scope>
    <source>
        <strain evidence="4 5">CGMCC 1.9159</strain>
    </source>
</reference>
<dbReference type="SUPFAM" id="SSF55326">
    <property type="entry name" value="PurM N-terminal domain-like"/>
    <property type="match status" value="1"/>
</dbReference>
<feature type="binding site" evidence="1">
    <location>
        <position position="145"/>
    </location>
    <ligand>
        <name>ATP</name>
        <dbReference type="ChEBI" id="CHEBI:30616"/>
    </ligand>
</feature>
<dbReference type="Gene3D" id="3.90.650.10">
    <property type="entry name" value="PurM-like C-terminal domain"/>
    <property type="match status" value="1"/>
</dbReference>
<dbReference type="CDD" id="cd02194">
    <property type="entry name" value="ThiL"/>
    <property type="match status" value="1"/>
</dbReference>
<dbReference type="OrthoDB" id="9802811at2"/>
<proteinExistence type="inferred from homology"/>
<feature type="domain" description="PurM-like C-terminal" evidence="3">
    <location>
        <begin position="149"/>
        <end position="241"/>
    </location>
</feature>
<gene>
    <name evidence="1" type="primary">thiL</name>
    <name evidence="4" type="ORF">SAMN04488242_2064</name>
</gene>
<feature type="binding site" evidence="1">
    <location>
        <position position="42"/>
    </location>
    <ligand>
        <name>Mg(2+)</name>
        <dbReference type="ChEBI" id="CHEBI:18420"/>
        <label>1</label>
    </ligand>
</feature>
<protein>
    <recommendedName>
        <fullName evidence="1">Thiamine-monophosphate kinase</fullName>
        <shortName evidence="1">TMP kinase</shortName>
        <shortName evidence="1">Thiamine-phosphate kinase</shortName>
        <ecNumber evidence="1">2.7.4.16</ecNumber>
    </recommendedName>
</protein>
<comment type="function">
    <text evidence="1">Catalyzes the ATP-dependent phosphorylation of thiamine-monophosphate (TMP) to form thiamine-pyrophosphate (TPP), the active form of vitamin B1.</text>
</comment>
<sequence length="306" mass="31372">MTGEFELIREITADLPTGPGVVLGVGDDAAALRFAGDAVVSTDLMVENVHFKRVWSSARDIGRKAVAINVSDIESMGATPTAVVVALAVPKDTDPRWIRELSDGVREECERAGVSLVGGDMSRSATVTVCVTALGDLGDRPPVTRSGARPGDVVAVTGRLGWAGAGLAALSRGFRSPKDVVAEAQCPTVPYGEGVVANDAGATAMMDVSDGLVQDLGHIARASGVAVELDSSRLEVAEPMERVGAATGKDPVGFVLGGGEDHALVATFPSAADVPAGWRVVGAVSEGEGVTVDGEVPEFTGWDHFA</sequence>
<dbReference type="AlphaFoldDB" id="A0A1G9L6H8"/>
<dbReference type="STRING" id="686624.SAMN04488242_2064"/>
<feature type="binding site" evidence="1">
    <location>
        <position position="207"/>
    </location>
    <ligand>
        <name>Mg(2+)</name>
        <dbReference type="ChEBI" id="CHEBI:18420"/>
        <label>3</label>
    </ligand>
</feature>
<keyword evidence="1" id="KW-0067">ATP-binding</keyword>
<dbReference type="GO" id="GO:0000287">
    <property type="term" value="F:magnesium ion binding"/>
    <property type="evidence" value="ECO:0007669"/>
    <property type="project" value="UniProtKB-UniRule"/>
</dbReference>